<keyword evidence="4" id="KW-1185">Reference proteome</keyword>
<dbReference type="Gene3D" id="3.10.180.10">
    <property type="entry name" value="2,3-Dihydroxybiphenyl 1,2-Dioxygenase, domain 1"/>
    <property type="match status" value="1"/>
</dbReference>
<evidence type="ECO:0000313" key="4">
    <source>
        <dbReference type="Proteomes" id="UP001156140"/>
    </source>
</evidence>
<dbReference type="Pfam" id="PF20066">
    <property type="entry name" value="Glyoxalase_8"/>
    <property type="match status" value="1"/>
</dbReference>
<gene>
    <name evidence="3" type="ORF">ML536_17095</name>
</gene>
<reference evidence="3" key="1">
    <citation type="submission" date="2022-03" db="EMBL/GenBank/DDBJ databases">
        <title>The complete genome sequence of a Methyloterrigena soli.</title>
        <authorList>
            <person name="Zi Z."/>
        </authorList>
    </citation>
    <scope>NUCLEOTIDE SEQUENCE</scope>
    <source>
        <strain evidence="3">M48</strain>
    </source>
</reference>
<dbReference type="GO" id="GO:0046677">
    <property type="term" value="P:response to antibiotic"/>
    <property type="evidence" value="ECO:0007669"/>
    <property type="project" value="UniProtKB-KW"/>
</dbReference>
<dbReference type="EMBL" id="JALAZD010000002">
    <property type="protein sequence ID" value="MCI0128551.1"/>
    <property type="molecule type" value="Genomic_DNA"/>
</dbReference>
<organism evidence="3 4">
    <name type="scientific">Paradevosia shaoguanensis</name>
    <dbReference type="NCBI Taxonomy" id="1335043"/>
    <lineage>
        <taxon>Bacteria</taxon>
        <taxon>Pseudomonadati</taxon>
        <taxon>Pseudomonadota</taxon>
        <taxon>Alphaproteobacteria</taxon>
        <taxon>Hyphomicrobiales</taxon>
        <taxon>Devosiaceae</taxon>
        <taxon>Paradevosia</taxon>
    </lineage>
</organism>
<accession>A0AA41QPC7</accession>
<protein>
    <submittedName>
        <fullName evidence="3">Glyoxalase superfamily protein</fullName>
    </submittedName>
</protein>
<evidence type="ECO:0000313" key="3">
    <source>
        <dbReference type="EMBL" id="MCI0128551.1"/>
    </source>
</evidence>
<name>A0AA41QPC7_9HYPH</name>
<sequence>MRTYLQAKAMARSLRTGLEKRLSVAVSHSEALELVAGQFEFDDWNALSARIEAAPRPQPGSSQPAFEPAIPIIRIFSVEKAYDFYRDYLGMNVDWEHRYEPGLPLYAQVSRAGLVLHLSEHHGDATPGSTVFIWMKNLLAFHAELRSKTYPLRPGIDQGPGKTDKGFEIPDPFGNRLRFHERGSTS</sequence>
<dbReference type="InterPro" id="IPR029068">
    <property type="entry name" value="Glyas_Bleomycin-R_OHBP_Dase"/>
</dbReference>
<dbReference type="Proteomes" id="UP001156140">
    <property type="component" value="Unassembled WGS sequence"/>
</dbReference>
<feature type="domain" description="Glyoxalase-related protein" evidence="2">
    <location>
        <begin position="4"/>
        <end position="56"/>
    </location>
</feature>
<dbReference type="Pfam" id="PF19581">
    <property type="entry name" value="Glyoxalase_7"/>
    <property type="match status" value="1"/>
</dbReference>
<dbReference type="InterPro" id="IPR000335">
    <property type="entry name" value="Bleomycin-R"/>
</dbReference>
<comment type="caution">
    <text evidence="3">The sequence shown here is derived from an EMBL/GenBank/DDBJ whole genome shotgun (WGS) entry which is preliminary data.</text>
</comment>
<evidence type="ECO:0000259" key="2">
    <source>
        <dbReference type="Pfam" id="PF20066"/>
    </source>
</evidence>
<proteinExistence type="predicted"/>
<keyword evidence="1" id="KW-0046">Antibiotic resistance</keyword>
<dbReference type="SUPFAM" id="SSF54593">
    <property type="entry name" value="Glyoxalase/Bleomycin resistance protein/Dihydroxybiphenyl dioxygenase"/>
    <property type="match status" value="1"/>
</dbReference>
<dbReference type="RefSeq" id="WP_281736675.1">
    <property type="nucleotide sequence ID" value="NZ_JAKETQ010000002.1"/>
</dbReference>
<dbReference type="AlphaFoldDB" id="A0AA41QPC7"/>
<evidence type="ECO:0000256" key="1">
    <source>
        <dbReference type="ARBA" id="ARBA00023251"/>
    </source>
</evidence>
<dbReference type="InterPro" id="IPR045517">
    <property type="entry name" value="Glyoxalase_8"/>
</dbReference>